<organism evidence="1 2">
    <name type="scientific">Entomophthora muscae</name>
    <dbReference type="NCBI Taxonomy" id="34485"/>
    <lineage>
        <taxon>Eukaryota</taxon>
        <taxon>Fungi</taxon>
        <taxon>Fungi incertae sedis</taxon>
        <taxon>Zoopagomycota</taxon>
        <taxon>Entomophthoromycotina</taxon>
        <taxon>Entomophthoromycetes</taxon>
        <taxon>Entomophthorales</taxon>
        <taxon>Entomophthoraceae</taxon>
        <taxon>Entomophthora</taxon>
    </lineage>
</organism>
<gene>
    <name evidence="1" type="ORF">DSO57_1011163</name>
</gene>
<evidence type="ECO:0000313" key="1">
    <source>
        <dbReference type="EMBL" id="KAJ9073943.1"/>
    </source>
</evidence>
<dbReference type="EMBL" id="QTSX02002878">
    <property type="protein sequence ID" value="KAJ9073943.1"/>
    <property type="molecule type" value="Genomic_DNA"/>
</dbReference>
<sequence length="51" mass="5725">MATNTFTLLGHVDIAYSGCGVLPSSINPQLYAYLVGWIQMSDRHHLYQNNI</sequence>
<protein>
    <submittedName>
        <fullName evidence="1">Uncharacterized protein</fullName>
    </submittedName>
</protein>
<keyword evidence="2" id="KW-1185">Reference proteome</keyword>
<name>A0ACC2TGY5_9FUNG</name>
<comment type="caution">
    <text evidence="1">The sequence shown here is derived from an EMBL/GenBank/DDBJ whole genome shotgun (WGS) entry which is preliminary data.</text>
</comment>
<dbReference type="Proteomes" id="UP001165960">
    <property type="component" value="Unassembled WGS sequence"/>
</dbReference>
<evidence type="ECO:0000313" key="2">
    <source>
        <dbReference type="Proteomes" id="UP001165960"/>
    </source>
</evidence>
<accession>A0ACC2TGY5</accession>
<reference evidence="1" key="1">
    <citation type="submission" date="2022-04" db="EMBL/GenBank/DDBJ databases">
        <title>Genome of the entomopathogenic fungus Entomophthora muscae.</title>
        <authorList>
            <person name="Elya C."/>
            <person name="Lovett B.R."/>
            <person name="Lee E."/>
            <person name="Macias A.M."/>
            <person name="Hajek A.E."/>
            <person name="De Bivort B.L."/>
            <person name="Kasson M.T."/>
            <person name="De Fine Licht H.H."/>
            <person name="Stajich J.E."/>
        </authorList>
    </citation>
    <scope>NUCLEOTIDE SEQUENCE</scope>
    <source>
        <strain evidence="1">Berkeley</strain>
    </source>
</reference>
<proteinExistence type="predicted"/>